<accession>E4ZQF8</accession>
<dbReference type="EMBL" id="FP929116">
    <property type="protein sequence ID" value="CBX93633.1"/>
    <property type="molecule type" value="Genomic_DNA"/>
</dbReference>
<gene>
    <name evidence="2" type="ORF">LEMA_P033070.1</name>
</gene>
<dbReference type="HOGENOM" id="CLU_2121525_0_0_1"/>
<evidence type="ECO:0000256" key="1">
    <source>
        <dbReference type="SAM" id="Phobius"/>
    </source>
</evidence>
<dbReference type="GeneID" id="13284620"/>
<keyword evidence="1" id="KW-0812">Transmembrane</keyword>
<keyword evidence="1" id="KW-0472">Membrane</keyword>
<reference evidence="3" key="1">
    <citation type="journal article" date="2011" name="Nat. Commun.">
        <title>Effector diversification within compartments of the Leptosphaeria maculans genome affected by Repeat-Induced Point mutations.</title>
        <authorList>
            <person name="Rouxel T."/>
            <person name="Grandaubert J."/>
            <person name="Hane J.K."/>
            <person name="Hoede C."/>
            <person name="van de Wouw A.P."/>
            <person name="Couloux A."/>
            <person name="Dominguez V."/>
            <person name="Anthouard V."/>
            <person name="Bally P."/>
            <person name="Bourras S."/>
            <person name="Cozijnsen A.J."/>
            <person name="Ciuffetti L.M."/>
            <person name="Degrave A."/>
            <person name="Dilmaghani A."/>
            <person name="Duret L."/>
            <person name="Fudal I."/>
            <person name="Goodwin S.B."/>
            <person name="Gout L."/>
            <person name="Glaser N."/>
            <person name="Linglin J."/>
            <person name="Kema G.H.J."/>
            <person name="Lapalu N."/>
            <person name="Lawrence C.B."/>
            <person name="May K."/>
            <person name="Meyer M."/>
            <person name="Ollivier B."/>
            <person name="Poulain J."/>
            <person name="Schoch C.L."/>
            <person name="Simon A."/>
            <person name="Spatafora J.W."/>
            <person name="Stachowiak A."/>
            <person name="Turgeon B.G."/>
            <person name="Tyler B.M."/>
            <person name="Vincent D."/>
            <person name="Weissenbach J."/>
            <person name="Amselem J."/>
            <person name="Quesneville H."/>
            <person name="Oliver R.P."/>
            <person name="Wincker P."/>
            <person name="Balesdent M.-H."/>
            <person name="Howlett B.J."/>
        </authorList>
    </citation>
    <scope>NUCLEOTIDE SEQUENCE [LARGE SCALE GENOMIC DNA]</scope>
    <source>
        <strain evidence="3">JN3 / isolate v23.1.3 / race Av1-4-5-6-7-8</strain>
    </source>
</reference>
<name>E4ZQF8_LEPMJ</name>
<dbReference type="InParanoid" id="E4ZQF8"/>
<keyword evidence="1" id="KW-1133">Transmembrane helix</keyword>
<evidence type="ECO:0000313" key="2">
    <source>
        <dbReference type="EMBL" id="CBX93633.1"/>
    </source>
</evidence>
<dbReference type="VEuPathDB" id="FungiDB:LEMA_P033070.1"/>
<proteinExistence type="predicted"/>
<feature type="transmembrane region" description="Helical" evidence="1">
    <location>
        <begin position="31"/>
        <end position="51"/>
    </location>
</feature>
<dbReference type="RefSeq" id="XP_003837073.1">
    <property type="nucleotide sequence ID" value="XM_003837025.1"/>
</dbReference>
<sequence length="114" mass="12828">MASFWSECAWDHGLPLLHTMCPTLRLLLLPLYRIVAAGPIVYPTGGITFILKTPMYRPQYGDYCTQAGGPLVDVPCMVTVYGTAGSECIQAPRKYRRSVICRKLIRMEEIIKAY</sequence>
<protein>
    <submittedName>
        <fullName evidence="2">Predicted protein</fullName>
    </submittedName>
</protein>
<evidence type="ECO:0000313" key="3">
    <source>
        <dbReference type="Proteomes" id="UP000002668"/>
    </source>
</evidence>
<keyword evidence="3" id="KW-1185">Reference proteome</keyword>
<organism evidence="3">
    <name type="scientific">Leptosphaeria maculans (strain JN3 / isolate v23.1.3 / race Av1-4-5-6-7-8)</name>
    <name type="common">Blackleg fungus</name>
    <name type="synonym">Phoma lingam</name>
    <dbReference type="NCBI Taxonomy" id="985895"/>
    <lineage>
        <taxon>Eukaryota</taxon>
        <taxon>Fungi</taxon>
        <taxon>Dikarya</taxon>
        <taxon>Ascomycota</taxon>
        <taxon>Pezizomycotina</taxon>
        <taxon>Dothideomycetes</taxon>
        <taxon>Pleosporomycetidae</taxon>
        <taxon>Pleosporales</taxon>
        <taxon>Pleosporineae</taxon>
        <taxon>Leptosphaeriaceae</taxon>
        <taxon>Plenodomus</taxon>
        <taxon>Plenodomus lingam/Leptosphaeria maculans species complex</taxon>
    </lineage>
</organism>
<dbReference type="AlphaFoldDB" id="E4ZQF8"/>
<dbReference type="Proteomes" id="UP000002668">
    <property type="component" value="Genome"/>
</dbReference>